<feature type="transmembrane region" description="Helical" evidence="1">
    <location>
        <begin position="245"/>
        <end position="265"/>
    </location>
</feature>
<feature type="transmembrane region" description="Helical" evidence="1">
    <location>
        <begin position="102"/>
        <end position="122"/>
    </location>
</feature>
<evidence type="ECO:0000313" key="3">
    <source>
        <dbReference type="Proteomes" id="UP001190700"/>
    </source>
</evidence>
<feature type="transmembrane region" description="Helical" evidence="1">
    <location>
        <begin position="128"/>
        <end position="155"/>
    </location>
</feature>
<organism evidence="2 3">
    <name type="scientific">Cymbomonas tetramitiformis</name>
    <dbReference type="NCBI Taxonomy" id="36881"/>
    <lineage>
        <taxon>Eukaryota</taxon>
        <taxon>Viridiplantae</taxon>
        <taxon>Chlorophyta</taxon>
        <taxon>Pyramimonadophyceae</taxon>
        <taxon>Pyramimonadales</taxon>
        <taxon>Pyramimonadaceae</taxon>
        <taxon>Cymbomonas</taxon>
    </lineage>
</organism>
<reference evidence="2 3" key="1">
    <citation type="journal article" date="2015" name="Genome Biol. Evol.">
        <title>Comparative Genomics of a Bacterivorous Green Alga Reveals Evolutionary Causalities and Consequences of Phago-Mixotrophic Mode of Nutrition.</title>
        <authorList>
            <person name="Burns J.A."/>
            <person name="Paasch A."/>
            <person name="Narechania A."/>
            <person name="Kim E."/>
        </authorList>
    </citation>
    <scope>NUCLEOTIDE SEQUENCE [LARGE SCALE GENOMIC DNA]</scope>
    <source>
        <strain evidence="2 3">PLY_AMNH</strain>
    </source>
</reference>
<protein>
    <submittedName>
        <fullName evidence="2">Uncharacterized protein</fullName>
    </submittedName>
</protein>
<keyword evidence="1" id="KW-1133">Transmembrane helix</keyword>
<dbReference type="Proteomes" id="UP001190700">
    <property type="component" value="Unassembled WGS sequence"/>
</dbReference>
<keyword evidence="1" id="KW-0472">Membrane</keyword>
<keyword evidence="3" id="KW-1185">Reference proteome</keyword>
<dbReference type="InterPro" id="IPR041113">
    <property type="entry name" value="Heliorhodopsin"/>
</dbReference>
<accession>A0AAE0BL41</accession>
<keyword evidence="1" id="KW-0812">Transmembrane</keyword>
<proteinExistence type="predicted"/>
<dbReference type="AlphaFoldDB" id="A0AAE0BL41"/>
<feature type="transmembrane region" description="Helical" evidence="1">
    <location>
        <begin position="12"/>
        <end position="29"/>
    </location>
</feature>
<evidence type="ECO:0000313" key="2">
    <source>
        <dbReference type="EMBL" id="KAK3237642.1"/>
    </source>
</evidence>
<feature type="transmembrane region" description="Helical" evidence="1">
    <location>
        <begin position="167"/>
        <end position="191"/>
    </location>
</feature>
<dbReference type="Gene3D" id="1.20.1070.10">
    <property type="entry name" value="Rhodopsin 7-helix transmembrane proteins"/>
    <property type="match status" value="1"/>
</dbReference>
<dbReference type="EMBL" id="LGRX02034499">
    <property type="protein sequence ID" value="KAK3237642.1"/>
    <property type="molecule type" value="Genomic_DNA"/>
</dbReference>
<dbReference type="Pfam" id="PF18761">
    <property type="entry name" value="Heliorhodopsin"/>
    <property type="match status" value="1"/>
</dbReference>
<gene>
    <name evidence="2" type="ORF">CYMTET_52302</name>
</gene>
<comment type="caution">
    <text evidence="2">The sequence shown here is derived from an EMBL/GenBank/DDBJ whole genome shotgun (WGS) entry which is preliminary data.</text>
</comment>
<feature type="transmembrane region" description="Helical" evidence="1">
    <location>
        <begin position="211"/>
        <end position="233"/>
    </location>
</feature>
<name>A0AAE0BL41_9CHLO</name>
<evidence type="ECO:0000256" key="1">
    <source>
        <dbReference type="SAM" id="Phobius"/>
    </source>
</evidence>
<sequence>MWETFKNEDVHLLATTIFVVQLATLLVRSDPGSVQLHVQYAKYSDNRNKLRIDRMNSLDFDTVILMIVFFMISAILHAYRYVESKTQNGLACSMRVSWWRWADYVITAPTMIVVVGISVGIFDMCELLTLYASAVSFGLVTVAIASFLVITLCVADRVVDVDLSHRLQYVSYVSVFALAYTYLWSIAISALRKDTKMLASKCFETTTEKTAVFIFAFVPYMVMWASIFVRFGIAVNQADGDVPDSVYCIVVVMFVGFTGSFPIILACEMYLSTKVDQDLAELLYTTAGVANKVALGWFMQMGVERAQNASE</sequence>
<feature type="transmembrane region" description="Helical" evidence="1">
    <location>
        <begin position="63"/>
        <end position="82"/>
    </location>
</feature>